<sequence length="111" mass="12251">MGSGQVARQLGKNQEKRRTKPEGLRVKRAKGLVPRSTGWATFRRKSSCRRSCCGPSHRACLPHRVLVACLRTKGRPVERLLPGCSCRVRALAVATGVLISGVVRRTWCSRA</sequence>
<accession>A0A9J6H625</accession>
<organism evidence="2 3">
    <name type="scientific">Haemaphysalis longicornis</name>
    <name type="common">Bush tick</name>
    <dbReference type="NCBI Taxonomy" id="44386"/>
    <lineage>
        <taxon>Eukaryota</taxon>
        <taxon>Metazoa</taxon>
        <taxon>Ecdysozoa</taxon>
        <taxon>Arthropoda</taxon>
        <taxon>Chelicerata</taxon>
        <taxon>Arachnida</taxon>
        <taxon>Acari</taxon>
        <taxon>Parasitiformes</taxon>
        <taxon>Ixodida</taxon>
        <taxon>Ixodoidea</taxon>
        <taxon>Ixodidae</taxon>
        <taxon>Haemaphysalinae</taxon>
        <taxon>Haemaphysalis</taxon>
    </lineage>
</organism>
<evidence type="ECO:0000313" key="3">
    <source>
        <dbReference type="Proteomes" id="UP000821853"/>
    </source>
</evidence>
<evidence type="ECO:0000313" key="2">
    <source>
        <dbReference type="EMBL" id="KAH9383174.1"/>
    </source>
</evidence>
<comment type="caution">
    <text evidence="2">The sequence shown here is derived from an EMBL/GenBank/DDBJ whole genome shotgun (WGS) entry which is preliminary data.</text>
</comment>
<protein>
    <submittedName>
        <fullName evidence="2">Uncharacterized protein</fullName>
    </submittedName>
</protein>
<gene>
    <name evidence="2" type="ORF">HPB48_024000</name>
</gene>
<dbReference type="AlphaFoldDB" id="A0A9J6H625"/>
<feature type="region of interest" description="Disordered" evidence="1">
    <location>
        <begin position="1"/>
        <end position="25"/>
    </location>
</feature>
<dbReference type="EMBL" id="JABSTR010000988">
    <property type="protein sequence ID" value="KAH9383174.1"/>
    <property type="molecule type" value="Genomic_DNA"/>
</dbReference>
<evidence type="ECO:0000256" key="1">
    <source>
        <dbReference type="SAM" id="MobiDB-lite"/>
    </source>
</evidence>
<feature type="compositionally biased region" description="Basic and acidic residues" evidence="1">
    <location>
        <begin position="13"/>
        <end position="25"/>
    </location>
</feature>
<reference evidence="2 3" key="1">
    <citation type="journal article" date="2020" name="Cell">
        <title>Large-Scale Comparative Analyses of Tick Genomes Elucidate Their Genetic Diversity and Vector Capacities.</title>
        <authorList>
            <consortium name="Tick Genome and Microbiome Consortium (TIGMIC)"/>
            <person name="Jia N."/>
            <person name="Wang J."/>
            <person name="Shi W."/>
            <person name="Du L."/>
            <person name="Sun Y."/>
            <person name="Zhan W."/>
            <person name="Jiang J.F."/>
            <person name="Wang Q."/>
            <person name="Zhang B."/>
            <person name="Ji P."/>
            <person name="Bell-Sakyi L."/>
            <person name="Cui X.M."/>
            <person name="Yuan T.T."/>
            <person name="Jiang B.G."/>
            <person name="Yang W.F."/>
            <person name="Lam T.T."/>
            <person name="Chang Q.C."/>
            <person name="Ding S.J."/>
            <person name="Wang X.J."/>
            <person name="Zhu J.G."/>
            <person name="Ruan X.D."/>
            <person name="Zhao L."/>
            <person name="Wei J.T."/>
            <person name="Ye R.Z."/>
            <person name="Que T.C."/>
            <person name="Du C.H."/>
            <person name="Zhou Y.H."/>
            <person name="Cheng J.X."/>
            <person name="Dai P.F."/>
            <person name="Guo W.B."/>
            <person name="Han X.H."/>
            <person name="Huang E.J."/>
            <person name="Li L.F."/>
            <person name="Wei W."/>
            <person name="Gao Y.C."/>
            <person name="Liu J.Z."/>
            <person name="Shao H.Z."/>
            <person name="Wang X."/>
            <person name="Wang C.C."/>
            <person name="Yang T.C."/>
            <person name="Huo Q.B."/>
            <person name="Li W."/>
            <person name="Chen H.Y."/>
            <person name="Chen S.E."/>
            <person name="Zhou L.G."/>
            <person name="Ni X.B."/>
            <person name="Tian J.H."/>
            <person name="Sheng Y."/>
            <person name="Liu T."/>
            <person name="Pan Y.S."/>
            <person name="Xia L.Y."/>
            <person name="Li J."/>
            <person name="Zhao F."/>
            <person name="Cao W.C."/>
        </authorList>
    </citation>
    <scope>NUCLEOTIDE SEQUENCE [LARGE SCALE GENOMIC DNA]</scope>
    <source>
        <strain evidence="2">HaeL-2018</strain>
    </source>
</reference>
<dbReference type="Proteomes" id="UP000821853">
    <property type="component" value="Unassembled WGS sequence"/>
</dbReference>
<keyword evidence="3" id="KW-1185">Reference proteome</keyword>
<dbReference type="VEuPathDB" id="VectorBase:HLOH_055924"/>
<name>A0A9J6H625_HAELO</name>
<proteinExistence type="predicted"/>